<evidence type="ECO:0000313" key="2">
    <source>
        <dbReference type="Proteomes" id="UP000054783"/>
    </source>
</evidence>
<accession>A0A0V0ZUJ5</accession>
<reference evidence="1 2" key="1">
    <citation type="submission" date="2015-01" db="EMBL/GenBank/DDBJ databases">
        <title>Evolution of Trichinella species and genotypes.</title>
        <authorList>
            <person name="Korhonen P.K."/>
            <person name="Edoardo P."/>
            <person name="Giuseppe L.R."/>
            <person name="Gasser R.B."/>
        </authorList>
    </citation>
    <scope>NUCLEOTIDE SEQUENCE [LARGE SCALE GENOMIC DNA]</scope>
    <source>
        <strain evidence="1">ISS2496</strain>
    </source>
</reference>
<evidence type="ECO:0000313" key="1">
    <source>
        <dbReference type="EMBL" id="KRY16283.1"/>
    </source>
</evidence>
<gene>
    <name evidence="1" type="ORF">T12_13225</name>
</gene>
<dbReference type="Proteomes" id="UP000054783">
    <property type="component" value="Unassembled WGS sequence"/>
</dbReference>
<keyword evidence="2" id="KW-1185">Reference proteome</keyword>
<comment type="caution">
    <text evidence="1">The sequence shown here is derived from an EMBL/GenBank/DDBJ whole genome shotgun (WGS) entry which is preliminary data.</text>
</comment>
<name>A0A0V0ZUJ5_9BILA</name>
<proteinExistence type="predicted"/>
<protein>
    <submittedName>
        <fullName evidence="1">Uncharacterized protein</fullName>
    </submittedName>
</protein>
<dbReference type="AlphaFoldDB" id="A0A0V0ZUJ5"/>
<organism evidence="1 2">
    <name type="scientific">Trichinella patagoniensis</name>
    <dbReference type="NCBI Taxonomy" id="990121"/>
    <lineage>
        <taxon>Eukaryota</taxon>
        <taxon>Metazoa</taxon>
        <taxon>Ecdysozoa</taxon>
        <taxon>Nematoda</taxon>
        <taxon>Enoplea</taxon>
        <taxon>Dorylaimia</taxon>
        <taxon>Trichinellida</taxon>
        <taxon>Trichinellidae</taxon>
        <taxon>Trichinella</taxon>
    </lineage>
</organism>
<sequence length="74" mass="8528">MASAARAKSKKEEITVSLNGLLEELDELCTPSLTQTKEDGMQGAMEDWSQYRKTFRRRRAAARALIRQLRKEQE</sequence>
<dbReference type="EMBL" id="JYDQ01000080">
    <property type="protein sequence ID" value="KRY16283.1"/>
    <property type="molecule type" value="Genomic_DNA"/>
</dbReference>